<dbReference type="EMBL" id="CAXDID020000318">
    <property type="protein sequence ID" value="CAL6076102.1"/>
    <property type="molecule type" value="Genomic_DNA"/>
</dbReference>
<dbReference type="Proteomes" id="UP001642409">
    <property type="component" value="Unassembled WGS sequence"/>
</dbReference>
<evidence type="ECO:0000313" key="3">
    <source>
        <dbReference type="Proteomes" id="UP001642409"/>
    </source>
</evidence>
<dbReference type="EMBL" id="CATOUU010001055">
    <property type="protein sequence ID" value="CAI9969235.1"/>
    <property type="molecule type" value="Genomic_DNA"/>
</dbReference>
<reference evidence="1" key="1">
    <citation type="submission" date="2023-06" db="EMBL/GenBank/DDBJ databases">
        <authorList>
            <person name="Kurt Z."/>
        </authorList>
    </citation>
    <scope>NUCLEOTIDE SEQUENCE</scope>
</reference>
<protein>
    <submittedName>
        <fullName evidence="2">Hypothetical_protein</fullName>
    </submittedName>
</protein>
<organism evidence="1">
    <name type="scientific">Hexamita inflata</name>
    <dbReference type="NCBI Taxonomy" id="28002"/>
    <lineage>
        <taxon>Eukaryota</taxon>
        <taxon>Metamonada</taxon>
        <taxon>Diplomonadida</taxon>
        <taxon>Hexamitidae</taxon>
        <taxon>Hexamitinae</taxon>
        <taxon>Hexamita</taxon>
    </lineage>
</organism>
<keyword evidence="3" id="KW-1185">Reference proteome</keyword>
<accession>A0AA86URV4</accession>
<reference evidence="2 3" key="2">
    <citation type="submission" date="2024-07" db="EMBL/GenBank/DDBJ databases">
        <authorList>
            <person name="Akdeniz Z."/>
        </authorList>
    </citation>
    <scope>NUCLEOTIDE SEQUENCE [LARGE SCALE GENOMIC DNA]</scope>
</reference>
<sequence>MKFKTYFRSQTLKIEEEKFGRLLCGNSTSNHPYRFLTKSGNASLNGLQLKRVPAITFTYFQTSGVIHEIQTQLSQNLIQNKCTPQMNLQTSIVDFANNLVQCSTRRRIRSTIDPPIQKQLSGQLENATQLYMIRSKELAWQLQTNQMQLVFVI</sequence>
<evidence type="ECO:0000313" key="2">
    <source>
        <dbReference type="EMBL" id="CAL6076102.1"/>
    </source>
</evidence>
<name>A0AA86URV4_9EUKA</name>
<gene>
    <name evidence="1" type="ORF">HINF_LOCUS56880</name>
    <name evidence="2" type="ORF">HINF_LOCUS57528</name>
</gene>
<proteinExistence type="predicted"/>
<dbReference type="AlphaFoldDB" id="A0AA86URV4"/>
<comment type="caution">
    <text evidence="1">The sequence shown here is derived from an EMBL/GenBank/DDBJ whole genome shotgun (WGS) entry which is preliminary data.</text>
</comment>
<evidence type="ECO:0000313" key="1">
    <source>
        <dbReference type="EMBL" id="CAI9969235.1"/>
    </source>
</evidence>